<feature type="transmembrane region" description="Helical" evidence="5">
    <location>
        <begin position="205"/>
        <end position="221"/>
    </location>
</feature>
<dbReference type="AlphaFoldDB" id="A0A644U3S6"/>
<sequence length="676" mass="79208">MEVEQVDRKVRFKRLKPIYFVGSILIAIYLLIQIFPPLWVLDSTTMKHYAFSLLNVFAIIFLLLYIRKKENLIPQSIFKNKISYSWLLLIIIMLFSFFQSMNIAESVVTLNRWIIIYLLFIYLSIFLNKKPSLFKNIINISIIISVINVLWCIIAYYVVGAHENPRNNIYINGFYGNKNIFAAAILFKLPFLYYAFVFKKNWMKWLSLFLIFSLTFCLVILSARTSFIGLVMQLFLLFAFALFIVLRLKKSRKIIFLSLIIISSALLGFVSGDRFLKYNFNRYCVSSNIAQKYELTEDSYSVSNRFKSIEEGNSKGRLKIWKNTISIIKDNPIKGYGVGNHKLAIMRVETPQKFNFIVSDHAHNDFLEMWSELGVFGLIFYLLLFASAFLLFIKTQWKINIAKTTRYISFVGLLCIITYMNDAMFNFPLERADCQLYLALGMALILISYIKTIKKESPANTKKIVFYMIALLTIVITTIETMHYLSSILQKAKILQTNGSKRIKYTAEQWDKLFPPIPTVDENVNPIALTKGMRFAAEKKYRQAINVIINDKSNPYFALREYRLSNYYYNLNMPDSAEYWARKCMEMKPLCYDPVKILIRRYTKENRYDIADTILTNYISRYKFNKNSYIDLIDVKIKQNQKDKVLSAIDSALYYFPEDLTFMGKKEEIGKNNDEK</sequence>
<feature type="transmembrane region" description="Helical" evidence="5">
    <location>
        <begin position="436"/>
        <end position="452"/>
    </location>
</feature>
<feature type="transmembrane region" description="Helical" evidence="5">
    <location>
        <begin position="18"/>
        <end position="36"/>
    </location>
</feature>
<dbReference type="InterPro" id="IPR007016">
    <property type="entry name" value="O-antigen_ligase-rel_domated"/>
</dbReference>
<comment type="caution">
    <text evidence="7">The sequence shown here is derived from an EMBL/GenBank/DDBJ whole genome shotgun (WGS) entry which is preliminary data.</text>
</comment>
<evidence type="ECO:0000256" key="3">
    <source>
        <dbReference type="ARBA" id="ARBA00022989"/>
    </source>
</evidence>
<gene>
    <name evidence="7" type="ORF">SDC9_19212</name>
</gene>
<keyword evidence="4 5" id="KW-0472">Membrane</keyword>
<evidence type="ECO:0000256" key="2">
    <source>
        <dbReference type="ARBA" id="ARBA00022692"/>
    </source>
</evidence>
<feature type="transmembrane region" description="Helical" evidence="5">
    <location>
        <begin position="140"/>
        <end position="159"/>
    </location>
</feature>
<feature type="transmembrane region" description="Helical" evidence="5">
    <location>
        <begin position="405"/>
        <end position="424"/>
    </location>
</feature>
<dbReference type="Pfam" id="PF04932">
    <property type="entry name" value="Wzy_C"/>
    <property type="match status" value="1"/>
</dbReference>
<organism evidence="7">
    <name type="scientific">bioreactor metagenome</name>
    <dbReference type="NCBI Taxonomy" id="1076179"/>
    <lineage>
        <taxon>unclassified sequences</taxon>
        <taxon>metagenomes</taxon>
        <taxon>ecological metagenomes</taxon>
    </lineage>
</organism>
<feature type="transmembrane region" description="Helical" evidence="5">
    <location>
        <begin position="373"/>
        <end position="393"/>
    </location>
</feature>
<feature type="transmembrane region" description="Helical" evidence="5">
    <location>
        <begin position="227"/>
        <end position="247"/>
    </location>
</feature>
<feature type="transmembrane region" description="Helical" evidence="5">
    <location>
        <begin position="254"/>
        <end position="272"/>
    </location>
</feature>
<dbReference type="Gene3D" id="1.25.40.10">
    <property type="entry name" value="Tetratricopeptide repeat domain"/>
    <property type="match status" value="1"/>
</dbReference>
<accession>A0A644U3S6</accession>
<evidence type="ECO:0000256" key="1">
    <source>
        <dbReference type="ARBA" id="ARBA00004141"/>
    </source>
</evidence>
<dbReference type="EMBL" id="VSSQ01000072">
    <property type="protein sequence ID" value="MPL73412.1"/>
    <property type="molecule type" value="Genomic_DNA"/>
</dbReference>
<protein>
    <recommendedName>
        <fullName evidence="6">O-antigen ligase-related domain-containing protein</fullName>
    </recommendedName>
</protein>
<feature type="transmembrane region" description="Helical" evidence="5">
    <location>
        <begin position="110"/>
        <end position="128"/>
    </location>
</feature>
<evidence type="ECO:0000259" key="6">
    <source>
        <dbReference type="Pfam" id="PF04932"/>
    </source>
</evidence>
<dbReference type="PANTHER" id="PTHR37422:SF13">
    <property type="entry name" value="LIPOPOLYSACCHARIDE BIOSYNTHESIS PROTEIN PA4999-RELATED"/>
    <property type="match status" value="1"/>
</dbReference>
<dbReference type="InterPro" id="IPR011990">
    <property type="entry name" value="TPR-like_helical_dom_sf"/>
</dbReference>
<feature type="domain" description="O-antigen ligase-related" evidence="6">
    <location>
        <begin position="210"/>
        <end position="382"/>
    </location>
</feature>
<dbReference type="SUPFAM" id="SSF48452">
    <property type="entry name" value="TPR-like"/>
    <property type="match status" value="1"/>
</dbReference>
<feature type="transmembrane region" description="Helical" evidence="5">
    <location>
        <begin position="48"/>
        <end position="66"/>
    </location>
</feature>
<feature type="transmembrane region" description="Helical" evidence="5">
    <location>
        <begin position="464"/>
        <end position="485"/>
    </location>
</feature>
<dbReference type="PANTHER" id="PTHR37422">
    <property type="entry name" value="TEICHURONIC ACID BIOSYNTHESIS PROTEIN TUAE"/>
    <property type="match status" value="1"/>
</dbReference>
<keyword evidence="2 5" id="KW-0812">Transmembrane</keyword>
<name>A0A644U3S6_9ZZZZ</name>
<evidence type="ECO:0000256" key="4">
    <source>
        <dbReference type="ARBA" id="ARBA00023136"/>
    </source>
</evidence>
<reference evidence="7" key="1">
    <citation type="submission" date="2019-08" db="EMBL/GenBank/DDBJ databases">
        <authorList>
            <person name="Kucharzyk K."/>
            <person name="Murdoch R.W."/>
            <person name="Higgins S."/>
            <person name="Loffler F."/>
        </authorList>
    </citation>
    <scope>NUCLEOTIDE SEQUENCE</scope>
</reference>
<evidence type="ECO:0000256" key="5">
    <source>
        <dbReference type="SAM" id="Phobius"/>
    </source>
</evidence>
<feature type="transmembrane region" description="Helical" evidence="5">
    <location>
        <begin position="86"/>
        <end position="104"/>
    </location>
</feature>
<dbReference type="InterPro" id="IPR051533">
    <property type="entry name" value="WaaL-like"/>
</dbReference>
<proteinExistence type="predicted"/>
<dbReference type="GO" id="GO:0016020">
    <property type="term" value="C:membrane"/>
    <property type="evidence" value="ECO:0007669"/>
    <property type="project" value="UniProtKB-SubCell"/>
</dbReference>
<feature type="transmembrane region" description="Helical" evidence="5">
    <location>
        <begin position="179"/>
        <end position="198"/>
    </location>
</feature>
<comment type="subcellular location">
    <subcellularLocation>
        <location evidence="1">Membrane</location>
        <topology evidence="1">Multi-pass membrane protein</topology>
    </subcellularLocation>
</comment>
<keyword evidence="3 5" id="KW-1133">Transmembrane helix</keyword>
<evidence type="ECO:0000313" key="7">
    <source>
        <dbReference type="EMBL" id="MPL73412.1"/>
    </source>
</evidence>